<keyword evidence="3" id="KW-0067">ATP-binding</keyword>
<feature type="region of interest" description="Disordered" evidence="4">
    <location>
        <begin position="438"/>
        <end position="490"/>
    </location>
</feature>
<evidence type="ECO:0000256" key="4">
    <source>
        <dbReference type="SAM" id="MobiDB-lite"/>
    </source>
</evidence>
<proteinExistence type="predicted"/>
<dbReference type="Gene3D" id="3.30.470.20">
    <property type="entry name" value="ATP-grasp fold, B domain"/>
    <property type="match status" value="1"/>
</dbReference>
<dbReference type="PROSITE" id="PS51221">
    <property type="entry name" value="TTL"/>
    <property type="match status" value="1"/>
</dbReference>
<dbReference type="GO" id="GO:0005524">
    <property type="term" value="F:ATP binding"/>
    <property type="evidence" value="ECO:0007669"/>
    <property type="project" value="UniProtKB-KW"/>
</dbReference>
<dbReference type="InterPro" id="IPR004344">
    <property type="entry name" value="TTL/TTLL_fam"/>
</dbReference>
<organism evidence="5 6">
    <name type="scientific">Stentor coeruleus</name>
    <dbReference type="NCBI Taxonomy" id="5963"/>
    <lineage>
        <taxon>Eukaryota</taxon>
        <taxon>Sar</taxon>
        <taxon>Alveolata</taxon>
        <taxon>Ciliophora</taxon>
        <taxon>Postciliodesmatophora</taxon>
        <taxon>Heterotrichea</taxon>
        <taxon>Heterotrichida</taxon>
        <taxon>Stentoridae</taxon>
        <taxon>Stentor</taxon>
    </lineage>
</organism>
<comment type="caution">
    <text evidence="5">The sequence shown here is derived from an EMBL/GenBank/DDBJ whole genome shotgun (WGS) entry which is preliminary data.</text>
</comment>
<dbReference type="GO" id="GO:0070740">
    <property type="term" value="F:tubulin-glutamic acid ligase activity"/>
    <property type="evidence" value="ECO:0007669"/>
    <property type="project" value="TreeGrafter"/>
</dbReference>
<keyword evidence="6" id="KW-1185">Reference proteome</keyword>
<feature type="compositionally biased region" description="Basic and acidic residues" evidence="4">
    <location>
        <begin position="383"/>
        <end position="399"/>
    </location>
</feature>
<dbReference type="AlphaFoldDB" id="A0A1R2C3V7"/>
<evidence type="ECO:0000256" key="2">
    <source>
        <dbReference type="ARBA" id="ARBA00022741"/>
    </source>
</evidence>
<dbReference type="EMBL" id="MPUH01000297">
    <property type="protein sequence ID" value="OMJ83615.1"/>
    <property type="molecule type" value="Genomic_DNA"/>
</dbReference>
<keyword evidence="2" id="KW-0547">Nucleotide-binding</keyword>
<dbReference type="GO" id="GO:0000226">
    <property type="term" value="P:microtubule cytoskeleton organization"/>
    <property type="evidence" value="ECO:0007669"/>
    <property type="project" value="TreeGrafter"/>
</dbReference>
<dbReference type="Pfam" id="PF03133">
    <property type="entry name" value="TTL"/>
    <property type="match status" value="1"/>
</dbReference>
<keyword evidence="1" id="KW-0436">Ligase</keyword>
<evidence type="ECO:0000313" key="6">
    <source>
        <dbReference type="Proteomes" id="UP000187209"/>
    </source>
</evidence>
<dbReference type="PANTHER" id="PTHR12241:SF147">
    <property type="entry name" value="TUBULIN POLYGLUTAMYLASE TTLL7"/>
    <property type="match status" value="1"/>
</dbReference>
<feature type="compositionally biased region" description="Basic and acidic residues" evidence="4">
    <location>
        <begin position="466"/>
        <end position="478"/>
    </location>
</feature>
<accession>A0A1R2C3V7</accession>
<dbReference type="PANTHER" id="PTHR12241">
    <property type="entry name" value="TUBULIN POLYGLUTAMYLASE"/>
    <property type="match status" value="1"/>
</dbReference>
<evidence type="ECO:0000313" key="5">
    <source>
        <dbReference type="EMBL" id="OMJ83615.1"/>
    </source>
</evidence>
<evidence type="ECO:0000256" key="3">
    <source>
        <dbReference type="ARBA" id="ARBA00022840"/>
    </source>
</evidence>
<reference evidence="5 6" key="1">
    <citation type="submission" date="2016-11" db="EMBL/GenBank/DDBJ databases">
        <title>The macronuclear genome of Stentor coeruleus: a giant cell with tiny introns.</title>
        <authorList>
            <person name="Slabodnick M."/>
            <person name="Ruby J.G."/>
            <person name="Reiff S.B."/>
            <person name="Swart E.C."/>
            <person name="Gosai S."/>
            <person name="Prabakaran S."/>
            <person name="Witkowska E."/>
            <person name="Larue G.E."/>
            <person name="Fisher S."/>
            <person name="Freeman R.M."/>
            <person name="Gunawardena J."/>
            <person name="Chu W."/>
            <person name="Stover N.A."/>
            <person name="Gregory B.D."/>
            <person name="Nowacki M."/>
            <person name="Derisi J."/>
            <person name="Roy S.W."/>
            <person name="Marshall W.F."/>
            <person name="Sood P."/>
        </authorList>
    </citation>
    <scope>NUCLEOTIDE SEQUENCE [LARGE SCALE GENOMIC DNA]</scope>
    <source>
        <strain evidence="5">WM001</strain>
    </source>
</reference>
<evidence type="ECO:0008006" key="7">
    <source>
        <dbReference type="Google" id="ProtNLM"/>
    </source>
</evidence>
<dbReference type="Proteomes" id="UP000187209">
    <property type="component" value="Unassembled WGS sequence"/>
</dbReference>
<feature type="region of interest" description="Disordered" evidence="4">
    <location>
        <begin position="381"/>
        <end position="402"/>
    </location>
</feature>
<name>A0A1R2C3V7_9CILI</name>
<dbReference type="GO" id="GO:0015631">
    <property type="term" value="F:tubulin binding"/>
    <property type="evidence" value="ECO:0007669"/>
    <property type="project" value="TreeGrafter"/>
</dbReference>
<dbReference type="SUPFAM" id="SSF56059">
    <property type="entry name" value="Glutathione synthetase ATP-binding domain-like"/>
    <property type="match status" value="1"/>
</dbReference>
<gene>
    <name evidence="5" type="ORF">SteCoe_15403</name>
</gene>
<sequence length="490" mass="57041">MSLYLNMKKKGAKSEKKLIMNVANTKYEIIKDVASILRWSISDKQDQDWDLLWTDTAVSTERLSKMRIAQKINHFPGMYQIARKNCMALNLNKLRKLYPSDYNFYPMTWVLPIELTDFISALSHNKSKTFIVKPEASSQGRGIYLVKKPEDLQETDHYIAQQYLTKPYLIDGLKFDFRIYVLVAGCDPLKIFIHEEGLARFATETYQAPKKRNLDQAFMHLTNYAINKNNPGFIQNQEAKDEKIAHKRRLSSVLLRIEEDGYDVVALWDKICDIVIKTLCTVQPSLAHVYRSCQPFDITNSMCFEILGFDIILDHRLKPWLLEVNHSPSFTTDSVLDTEIKQKVIFEAIKIMNITTKSQKMQEAQCKSICELRATTSRSWKNSTEERQMAKKAALERRDKHEKRQKTGYIKIYPGDYENYYQKFMSAAAQNWHVYTGSKNRKKDSRPLSAKRKEPVPEDASIPRKKSLEPKSKEERSSKTILDVYIGRNK</sequence>
<evidence type="ECO:0000256" key="1">
    <source>
        <dbReference type="ARBA" id="ARBA00022598"/>
    </source>
</evidence>
<dbReference type="GO" id="GO:0036064">
    <property type="term" value="C:ciliary basal body"/>
    <property type="evidence" value="ECO:0007669"/>
    <property type="project" value="TreeGrafter"/>
</dbReference>
<protein>
    <recommendedName>
        <fullName evidence="7">Tubulin--tyrosine ligase-like protein 9</fullName>
    </recommendedName>
</protein>
<dbReference type="OrthoDB" id="202825at2759"/>